<dbReference type="Gene3D" id="2.40.50.140">
    <property type="entry name" value="Nucleic acid-binding proteins"/>
    <property type="match status" value="1"/>
</dbReference>
<evidence type="ECO:0000256" key="1">
    <source>
        <dbReference type="ARBA" id="ARBA00007572"/>
    </source>
</evidence>
<dbReference type="Proteomes" id="UP000465785">
    <property type="component" value="Plasmid pJCM6399"/>
</dbReference>
<dbReference type="InterPro" id="IPR050191">
    <property type="entry name" value="ATP-dep_DNA_ligase"/>
</dbReference>
<dbReference type="GO" id="GO:0003910">
    <property type="term" value="F:DNA ligase (ATP) activity"/>
    <property type="evidence" value="ECO:0007669"/>
    <property type="project" value="UniProtKB-EC"/>
</dbReference>
<comment type="catalytic activity">
    <reaction evidence="4">
        <text>ATP + (deoxyribonucleotide)n-3'-hydroxyl + 5'-phospho-(deoxyribonucleotide)m = (deoxyribonucleotide)n+m + AMP + diphosphate.</text>
        <dbReference type="EC" id="6.5.1.1"/>
    </reaction>
</comment>
<dbReference type="Gene3D" id="3.30.470.30">
    <property type="entry name" value="DNA ligase/mRNA capping enzyme"/>
    <property type="match status" value="1"/>
</dbReference>
<protein>
    <recommendedName>
        <fullName evidence="2">DNA ligase (ATP)</fullName>
        <ecNumber evidence="2">6.5.1.1</ecNumber>
    </recommendedName>
</protein>
<accession>A0A9W4BGE5</accession>
<dbReference type="RefSeq" id="WP_163738637.1">
    <property type="nucleotide sequence ID" value="NZ_AP022602.1"/>
</dbReference>
<dbReference type="Pfam" id="PF01068">
    <property type="entry name" value="DNA_ligase_A_M"/>
    <property type="match status" value="1"/>
</dbReference>
<keyword evidence="7" id="KW-0614">Plasmid</keyword>
<evidence type="ECO:0000259" key="5">
    <source>
        <dbReference type="PROSITE" id="PS50160"/>
    </source>
</evidence>
<dbReference type="PANTHER" id="PTHR45674">
    <property type="entry name" value="DNA LIGASE 1/3 FAMILY MEMBER"/>
    <property type="match status" value="1"/>
</dbReference>
<geneLocation type="plasmid" evidence="7 8">
    <name>pJCM6399</name>
</geneLocation>
<dbReference type="InterPro" id="IPR012340">
    <property type="entry name" value="NA-bd_OB-fold"/>
</dbReference>
<dbReference type="EC" id="6.5.1.1" evidence="2"/>
<dbReference type="AlphaFoldDB" id="A0A9W4BGE5"/>
<feature type="domain" description="ATP-dependent DNA ligase family profile" evidence="5">
    <location>
        <begin position="130"/>
        <end position="259"/>
    </location>
</feature>
<organism evidence="7 8">
    <name type="scientific">Mycobacterium gallinarum</name>
    <dbReference type="NCBI Taxonomy" id="39689"/>
    <lineage>
        <taxon>Bacteria</taxon>
        <taxon>Bacillati</taxon>
        <taxon>Actinomycetota</taxon>
        <taxon>Actinomycetes</taxon>
        <taxon>Mycobacteriales</taxon>
        <taxon>Mycobacteriaceae</taxon>
        <taxon>Mycobacterium</taxon>
    </lineage>
</organism>
<evidence type="ECO:0000313" key="8">
    <source>
        <dbReference type="Proteomes" id="UP000465785"/>
    </source>
</evidence>
<dbReference type="KEGG" id="mgau:MGALJ_61820"/>
<dbReference type="InterPro" id="IPR016059">
    <property type="entry name" value="DNA_ligase_ATP-dep_CS"/>
</dbReference>
<dbReference type="SUPFAM" id="SSF56091">
    <property type="entry name" value="DNA ligase/mRNA capping enzyme, catalytic domain"/>
    <property type="match status" value="1"/>
</dbReference>
<dbReference type="EMBL" id="AP022602">
    <property type="protein sequence ID" value="BBY96338.1"/>
    <property type="molecule type" value="Genomic_DNA"/>
</dbReference>
<evidence type="ECO:0000256" key="2">
    <source>
        <dbReference type="ARBA" id="ARBA00012727"/>
    </source>
</evidence>
<dbReference type="SUPFAM" id="SSF50249">
    <property type="entry name" value="Nucleic acid-binding proteins"/>
    <property type="match status" value="1"/>
</dbReference>
<keyword evidence="3 7" id="KW-0436">Ligase</keyword>
<reference evidence="7 8" key="1">
    <citation type="journal article" date="2019" name="Emerg. Microbes Infect.">
        <title>Comprehensive subspecies identification of 175 nontuberculous mycobacteria species based on 7547 genomic profiles.</title>
        <authorList>
            <person name="Matsumoto Y."/>
            <person name="Kinjo T."/>
            <person name="Motooka D."/>
            <person name="Nabeya D."/>
            <person name="Jung N."/>
            <person name="Uechi K."/>
            <person name="Horii T."/>
            <person name="Iida T."/>
            <person name="Fujita J."/>
            <person name="Nakamura S."/>
        </authorList>
    </citation>
    <scope>NUCLEOTIDE SEQUENCE [LARGE SCALE GENOMIC DNA]</scope>
    <source>
        <strain evidence="7 8">JCM 6399</strain>
        <plasmid evidence="7">pJCM6399</plasmid>
    </source>
</reference>
<dbReference type="EMBL" id="AP022602">
    <property type="protein sequence ID" value="BBY96513.1"/>
    <property type="molecule type" value="Genomic_DNA"/>
</dbReference>
<dbReference type="GO" id="GO:0006310">
    <property type="term" value="P:DNA recombination"/>
    <property type="evidence" value="ECO:0007669"/>
    <property type="project" value="InterPro"/>
</dbReference>
<dbReference type="GO" id="GO:0005524">
    <property type="term" value="F:ATP binding"/>
    <property type="evidence" value="ECO:0007669"/>
    <property type="project" value="InterPro"/>
</dbReference>
<sequence>MRGLRNLGVVENGRTRGLRRQAPVPMLATLGRPPTGDDFAVEVKYDGQRGLVVLDDDGLAVFTHNGAEVSRTFPELAGIRGAVGGRRVILDGEIVAVGSDGRPSFIRLQRRWPQQRRPSAELVREMPTRFLAFDVLAIDGVDVTGEPYGRRREILDAVMVVDQSPAMTVPRHWVDVPPADMLEVCAANAMEGIVAKHLDSPYRPGRSPLWVKTMVRATAELAIVGHIDTRSAGGSVGTLLVAGYDDSGDLLLVGQVGTGMSQRERRRLFELLDPIEISHPPVSNPAAVAGVRWVAPRYVGEIAYREYTPGRWLRHPSWKGLRDVASSSARVPTAA</sequence>
<dbReference type="PROSITE" id="PS00697">
    <property type="entry name" value="DNA_LIGASE_A1"/>
    <property type="match status" value="1"/>
</dbReference>
<comment type="similarity">
    <text evidence="1">Belongs to the ATP-dependent DNA ligase family.</text>
</comment>
<dbReference type="Gene3D" id="3.30.1490.70">
    <property type="match status" value="1"/>
</dbReference>
<dbReference type="InterPro" id="IPR012310">
    <property type="entry name" value="DNA_ligase_ATP-dep_cent"/>
</dbReference>
<dbReference type="CDD" id="cd07906">
    <property type="entry name" value="Adenylation_DNA_ligase_LigD_LigC"/>
    <property type="match status" value="1"/>
</dbReference>
<evidence type="ECO:0000256" key="3">
    <source>
        <dbReference type="ARBA" id="ARBA00022598"/>
    </source>
</evidence>
<name>A0A9W4BGE5_9MYCO</name>
<evidence type="ECO:0000313" key="7">
    <source>
        <dbReference type="EMBL" id="BBY96513.1"/>
    </source>
</evidence>
<dbReference type="PANTHER" id="PTHR45674:SF4">
    <property type="entry name" value="DNA LIGASE 1"/>
    <property type="match status" value="1"/>
</dbReference>
<evidence type="ECO:0000313" key="6">
    <source>
        <dbReference type="EMBL" id="BBY96338.1"/>
    </source>
</evidence>
<dbReference type="PROSITE" id="PS50160">
    <property type="entry name" value="DNA_LIGASE_A3"/>
    <property type="match status" value="1"/>
</dbReference>
<dbReference type="KEGG" id="mgau:MGALJ_60070"/>
<dbReference type="Pfam" id="PF04679">
    <property type="entry name" value="DNA_ligase_A_C"/>
    <property type="match status" value="1"/>
</dbReference>
<keyword evidence="8" id="KW-1185">Reference proteome</keyword>
<dbReference type="GO" id="GO:0006281">
    <property type="term" value="P:DNA repair"/>
    <property type="evidence" value="ECO:0007669"/>
    <property type="project" value="InterPro"/>
</dbReference>
<proteinExistence type="inferred from homology"/>
<reference evidence="7" key="2">
    <citation type="submission" date="2020-02" db="EMBL/GenBank/DDBJ databases">
        <authorList>
            <person name="Matsumoto Y."/>
            <person name="Motooka D."/>
            <person name="Nakamura S."/>
        </authorList>
    </citation>
    <scope>NUCLEOTIDE SEQUENCE</scope>
    <source>
        <strain evidence="7">JCM 6399</strain>
        <plasmid evidence="7">pJCM6399</plasmid>
    </source>
</reference>
<dbReference type="InterPro" id="IPR012309">
    <property type="entry name" value="DNA_ligase_ATP-dep_C"/>
</dbReference>
<dbReference type="CDD" id="cd07971">
    <property type="entry name" value="OBF_DNA_ligase_LigD"/>
    <property type="match status" value="1"/>
</dbReference>
<gene>
    <name evidence="6" type="ORF">MGALJ_60070</name>
    <name evidence="7" type="ORF">MGALJ_61820</name>
</gene>
<evidence type="ECO:0000256" key="4">
    <source>
        <dbReference type="ARBA" id="ARBA00034003"/>
    </source>
</evidence>